<dbReference type="Proteomes" id="UP001156694">
    <property type="component" value="Unassembled WGS sequence"/>
</dbReference>
<evidence type="ECO:0000256" key="3">
    <source>
        <dbReference type="ARBA" id="ARBA00009759"/>
    </source>
</evidence>
<evidence type="ECO:0000256" key="4">
    <source>
        <dbReference type="ARBA" id="ARBA00022801"/>
    </source>
</evidence>
<dbReference type="EC" id="3.1.3.25" evidence="5"/>
<dbReference type="PRINTS" id="PR00377">
    <property type="entry name" value="IMPHPHTASES"/>
</dbReference>
<dbReference type="InterPro" id="IPR000760">
    <property type="entry name" value="Inositol_monophosphatase-like"/>
</dbReference>
<organism evidence="6 7">
    <name type="scientific">Amylibacter marinus</name>
    <dbReference type="NCBI Taxonomy" id="1475483"/>
    <lineage>
        <taxon>Bacteria</taxon>
        <taxon>Pseudomonadati</taxon>
        <taxon>Pseudomonadota</taxon>
        <taxon>Alphaproteobacteria</taxon>
        <taxon>Rhodobacterales</taxon>
        <taxon>Paracoccaceae</taxon>
        <taxon>Amylibacter</taxon>
    </lineage>
</organism>
<reference evidence="7" key="1">
    <citation type="journal article" date="2019" name="Int. J. Syst. Evol. Microbiol.">
        <title>The Global Catalogue of Microorganisms (GCM) 10K type strain sequencing project: providing services to taxonomists for standard genome sequencing and annotation.</title>
        <authorList>
            <consortium name="The Broad Institute Genomics Platform"/>
            <consortium name="The Broad Institute Genome Sequencing Center for Infectious Disease"/>
            <person name="Wu L."/>
            <person name="Ma J."/>
        </authorList>
    </citation>
    <scope>NUCLEOTIDE SEQUENCE [LARGE SCALE GENOMIC DNA]</scope>
    <source>
        <strain evidence="7">NBRC 110140</strain>
    </source>
</reference>
<keyword evidence="7" id="KW-1185">Reference proteome</keyword>
<dbReference type="InterPro" id="IPR022337">
    <property type="entry name" value="Inositol_monophosphatase_SuhB"/>
</dbReference>
<dbReference type="PANTHER" id="PTHR20854:SF4">
    <property type="entry name" value="INOSITOL-1-MONOPHOSPHATASE-RELATED"/>
    <property type="match status" value="1"/>
</dbReference>
<name>A0ABQ5VRB7_9RHOB</name>
<evidence type="ECO:0000313" key="6">
    <source>
        <dbReference type="EMBL" id="GLQ33885.1"/>
    </source>
</evidence>
<protein>
    <recommendedName>
        <fullName evidence="5">Inositol-1-monophosphatase</fullName>
        <ecNumber evidence="5">3.1.3.25</ecNumber>
    </recommendedName>
</protein>
<evidence type="ECO:0000256" key="1">
    <source>
        <dbReference type="ARBA" id="ARBA00001033"/>
    </source>
</evidence>
<comment type="cofactor">
    <cofactor evidence="2 5">
        <name>Mg(2+)</name>
        <dbReference type="ChEBI" id="CHEBI:18420"/>
    </cofactor>
</comment>
<dbReference type="RefSeq" id="WP_284375236.1">
    <property type="nucleotide sequence ID" value="NZ_BSNN01000002.1"/>
</dbReference>
<keyword evidence="5" id="KW-0460">Magnesium</keyword>
<gene>
    <name evidence="6" type="primary">suhB</name>
    <name evidence="6" type="ORF">GCM10007939_01680</name>
</gene>
<comment type="caution">
    <text evidence="6">The sequence shown here is derived from an EMBL/GenBank/DDBJ whole genome shotgun (WGS) entry which is preliminary data.</text>
</comment>
<evidence type="ECO:0000256" key="2">
    <source>
        <dbReference type="ARBA" id="ARBA00001946"/>
    </source>
</evidence>
<keyword evidence="5" id="KW-0479">Metal-binding</keyword>
<dbReference type="SUPFAM" id="SSF56655">
    <property type="entry name" value="Carbohydrate phosphatase"/>
    <property type="match status" value="1"/>
</dbReference>
<dbReference type="Gene3D" id="3.40.190.80">
    <property type="match status" value="1"/>
</dbReference>
<comment type="catalytic activity">
    <reaction evidence="1 5">
        <text>a myo-inositol phosphate + H2O = myo-inositol + phosphate</text>
        <dbReference type="Rhea" id="RHEA:24056"/>
        <dbReference type="ChEBI" id="CHEBI:15377"/>
        <dbReference type="ChEBI" id="CHEBI:17268"/>
        <dbReference type="ChEBI" id="CHEBI:43474"/>
        <dbReference type="ChEBI" id="CHEBI:84139"/>
        <dbReference type="EC" id="3.1.3.25"/>
    </reaction>
</comment>
<dbReference type="InterPro" id="IPR033942">
    <property type="entry name" value="IMPase"/>
</dbReference>
<dbReference type="CDD" id="cd01639">
    <property type="entry name" value="IMPase"/>
    <property type="match status" value="1"/>
</dbReference>
<dbReference type="Pfam" id="PF00459">
    <property type="entry name" value="Inositol_P"/>
    <property type="match status" value="1"/>
</dbReference>
<accession>A0ABQ5VRB7</accession>
<comment type="similarity">
    <text evidence="3 5">Belongs to the inositol monophosphatase superfamily.</text>
</comment>
<proteinExistence type="inferred from homology"/>
<dbReference type="EMBL" id="BSNN01000002">
    <property type="protein sequence ID" value="GLQ33885.1"/>
    <property type="molecule type" value="Genomic_DNA"/>
</dbReference>
<dbReference type="PANTHER" id="PTHR20854">
    <property type="entry name" value="INOSITOL MONOPHOSPHATASE"/>
    <property type="match status" value="1"/>
</dbReference>
<keyword evidence="4 5" id="KW-0378">Hydrolase</keyword>
<dbReference type="Gene3D" id="3.30.540.10">
    <property type="entry name" value="Fructose-1,6-Bisphosphatase, subunit A, domain 1"/>
    <property type="match status" value="1"/>
</dbReference>
<dbReference type="PRINTS" id="PR01959">
    <property type="entry name" value="SBIMPHPHTASE"/>
</dbReference>
<sequence length="263" mass="28613">MTQWSANINVMLKAIRPAGRAMMRDFNEVDKLQVSKKGPNDFARRADQRTEETLQEILREARPNYGFVGAGGRETKGDDPTRRWIVRSLDGLENFVHGLPHWSVSIALEYKGEIVAAVVLSPVIEELFLAEKGAGTWLNEARVRVSGRTSLEQMVLGTGMPAGTSGNLPMHLKDLARISPSAGGIRGLGAVGLDLAYTAAGRYDGYWNRGLKYWEMAAGLLLVKEAGGLVQSIEADANPMHTGTIIAANSEGHAKFAKLVRDI</sequence>
<evidence type="ECO:0000313" key="7">
    <source>
        <dbReference type="Proteomes" id="UP001156694"/>
    </source>
</evidence>
<evidence type="ECO:0000256" key="5">
    <source>
        <dbReference type="RuleBase" id="RU364068"/>
    </source>
</evidence>